<evidence type="ECO:0000313" key="4">
    <source>
        <dbReference type="Proteomes" id="UP000283509"/>
    </source>
</evidence>
<organism evidence="3 4">
    <name type="scientific">Penaeus vannamei</name>
    <name type="common">Whiteleg shrimp</name>
    <name type="synonym">Litopenaeus vannamei</name>
    <dbReference type="NCBI Taxonomy" id="6689"/>
    <lineage>
        <taxon>Eukaryota</taxon>
        <taxon>Metazoa</taxon>
        <taxon>Ecdysozoa</taxon>
        <taxon>Arthropoda</taxon>
        <taxon>Crustacea</taxon>
        <taxon>Multicrustacea</taxon>
        <taxon>Malacostraca</taxon>
        <taxon>Eumalacostraca</taxon>
        <taxon>Eucarida</taxon>
        <taxon>Decapoda</taxon>
        <taxon>Dendrobranchiata</taxon>
        <taxon>Penaeoidea</taxon>
        <taxon>Penaeidae</taxon>
        <taxon>Penaeus</taxon>
    </lineage>
</organism>
<protein>
    <submittedName>
        <fullName evidence="3">Uncharacterized protein</fullName>
    </submittedName>
</protein>
<accession>A0A3R7SLN2</accession>
<dbReference type="EMBL" id="QCYY01002993">
    <property type="protein sequence ID" value="ROT66082.1"/>
    <property type="molecule type" value="Genomic_DNA"/>
</dbReference>
<evidence type="ECO:0000256" key="2">
    <source>
        <dbReference type="SAM" id="SignalP"/>
    </source>
</evidence>
<keyword evidence="2" id="KW-0732">Signal</keyword>
<comment type="caution">
    <text evidence="3">The sequence shown here is derived from an EMBL/GenBank/DDBJ whole genome shotgun (WGS) entry which is preliminary data.</text>
</comment>
<dbReference type="AlphaFoldDB" id="A0A3R7SLN2"/>
<gene>
    <name evidence="3" type="ORF">C7M84_015924</name>
</gene>
<reference evidence="3 4" key="2">
    <citation type="submission" date="2019-01" db="EMBL/GenBank/DDBJ databases">
        <title>The decoding of complex shrimp genome reveals the adaptation for benthos swimmer, frequently molting mechanism and breeding impact on genome.</title>
        <authorList>
            <person name="Sun Y."/>
            <person name="Gao Y."/>
            <person name="Yu Y."/>
        </authorList>
    </citation>
    <scope>NUCLEOTIDE SEQUENCE [LARGE SCALE GENOMIC DNA]</scope>
    <source>
        <tissue evidence="3">Muscle</tissue>
    </source>
</reference>
<feature type="signal peptide" evidence="2">
    <location>
        <begin position="1"/>
        <end position="24"/>
    </location>
</feature>
<keyword evidence="4" id="KW-1185">Reference proteome</keyword>
<proteinExistence type="predicted"/>
<sequence>MHMTGPSLPLVLTGLLFLRRNVLPFARPSSPPSFTPPLHLSPLPNRIPLTSFPHFLPPSFSSPSSPTILPCPLSPSLPLASPPSALFPLPFPRTASPPLFPSPSLLPLMPICPTTHLPFSVLPSLLADLSPLPPSSLRSLFHPPSLPFPPSSPLPRFPFLPSSLLPAFPSPYPLPTLLLSSFSPLPLFPRSPSPSLPSFPFSLPPHLPSSFLPHLPSFLSPLLPPLPPPSSLPFPPISFSLPSHPFLPTSFFPLSTLSLFISSFTCPFSLISDPSLRTANQPAATASEAQRNGRRSGAGKSAAKNLGEVVPPPKPEREEVLPALSPAIAPQGLKLDVGTQLDSASITSLPLSLSLGFLASSARPLPPFLYAAIVSPSLFHFLDI</sequence>
<feature type="compositionally biased region" description="Polar residues" evidence="1">
    <location>
        <begin position="281"/>
        <end position="290"/>
    </location>
</feature>
<feature type="chain" id="PRO_5018522805" evidence="2">
    <location>
        <begin position="25"/>
        <end position="384"/>
    </location>
</feature>
<dbReference type="Proteomes" id="UP000283509">
    <property type="component" value="Unassembled WGS sequence"/>
</dbReference>
<evidence type="ECO:0000313" key="3">
    <source>
        <dbReference type="EMBL" id="ROT66082.1"/>
    </source>
</evidence>
<feature type="region of interest" description="Disordered" evidence="1">
    <location>
        <begin position="281"/>
        <end position="317"/>
    </location>
</feature>
<reference evidence="3 4" key="1">
    <citation type="submission" date="2018-04" db="EMBL/GenBank/DDBJ databases">
        <authorList>
            <person name="Zhang X."/>
            <person name="Yuan J."/>
            <person name="Li F."/>
            <person name="Xiang J."/>
        </authorList>
    </citation>
    <scope>NUCLEOTIDE SEQUENCE [LARGE SCALE GENOMIC DNA]</scope>
    <source>
        <tissue evidence="3">Muscle</tissue>
    </source>
</reference>
<name>A0A3R7SLN2_PENVA</name>
<evidence type="ECO:0000256" key="1">
    <source>
        <dbReference type="SAM" id="MobiDB-lite"/>
    </source>
</evidence>